<sequence length="93" mass="9248">MVGSVFTRIIPSNLLGTRVGNASILRGKLHNFRLVGMDGNLIPADAFGAGVTPVWMMTLVAYSDSAAGQPGSGGGRGGPGGGAGARAAGRLTH</sequence>
<gene>
    <name evidence="2" type="ORF">CHLRE_03g174550v5</name>
</gene>
<dbReference type="InParanoid" id="A0A2K3DXA4"/>
<dbReference type="RefSeq" id="XP_042926064.1">
    <property type="nucleotide sequence ID" value="XM_043060935.1"/>
</dbReference>
<feature type="compositionally biased region" description="Gly residues" evidence="1">
    <location>
        <begin position="70"/>
        <end position="84"/>
    </location>
</feature>
<name>A0A2K3DXA4_CHLRE</name>
<dbReference type="AlphaFoldDB" id="A0A2K3DXA4"/>
<feature type="region of interest" description="Disordered" evidence="1">
    <location>
        <begin position="68"/>
        <end position="93"/>
    </location>
</feature>
<evidence type="ECO:0000313" key="2">
    <source>
        <dbReference type="EMBL" id="PNW85169.1"/>
    </source>
</evidence>
<dbReference type="Gramene" id="PNW85169">
    <property type="protein sequence ID" value="PNW85169"/>
    <property type="gene ID" value="CHLRE_03g174550v5"/>
</dbReference>
<evidence type="ECO:0000313" key="3">
    <source>
        <dbReference type="Proteomes" id="UP000006906"/>
    </source>
</evidence>
<dbReference type="Proteomes" id="UP000006906">
    <property type="component" value="Chromosome 3"/>
</dbReference>
<proteinExistence type="predicted"/>
<accession>A0A2K3DXA4</accession>
<organism evidence="2 3">
    <name type="scientific">Chlamydomonas reinhardtii</name>
    <name type="common">Chlamydomonas smithii</name>
    <dbReference type="NCBI Taxonomy" id="3055"/>
    <lineage>
        <taxon>Eukaryota</taxon>
        <taxon>Viridiplantae</taxon>
        <taxon>Chlorophyta</taxon>
        <taxon>core chlorophytes</taxon>
        <taxon>Chlorophyceae</taxon>
        <taxon>CS clade</taxon>
        <taxon>Chlamydomonadales</taxon>
        <taxon>Chlamydomonadaceae</taxon>
        <taxon>Chlamydomonas</taxon>
    </lineage>
</organism>
<dbReference type="KEGG" id="cre:CHLRE_03g174550v5"/>
<dbReference type="GeneID" id="66052857"/>
<evidence type="ECO:0000256" key="1">
    <source>
        <dbReference type="SAM" id="MobiDB-lite"/>
    </source>
</evidence>
<reference evidence="2 3" key="1">
    <citation type="journal article" date="2007" name="Science">
        <title>The Chlamydomonas genome reveals the evolution of key animal and plant functions.</title>
        <authorList>
            <person name="Merchant S.S."/>
            <person name="Prochnik S.E."/>
            <person name="Vallon O."/>
            <person name="Harris E.H."/>
            <person name="Karpowicz S.J."/>
            <person name="Witman G.B."/>
            <person name="Terry A."/>
            <person name="Salamov A."/>
            <person name="Fritz-Laylin L.K."/>
            <person name="Marechal-Drouard L."/>
            <person name="Marshall W.F."/>
            <person name="Qu L.H."/>
            <person name="Nelson D.R."/>
            <person name="Sanderfoot A.A."/>
            <person name="Spalding M.H."/>
            <person name="Kapitonov V.V."/>
            <person name="Ren Q."/>
            <person name="Ferris P."/>
            <person name="Lindquist E."/>
            <person name="Shapiro H."/>
            <person name="Lucas S.M."/>
            <person name="Grimwood J."/>
            <person name="Schmutz J."/>
            <person name="Cardol P."/>
            <person name="Cerutti H."/>
            <person name="Chanfreau G."/>
            <person name="Chen C.L."/>
            <person name="Cognat V."/>
            <person name="Croft M.T."/>
            <person name="Dent R."/>
            <person name="Dutcher S."/>
            <person name="Fernandez E."/>
            <person name="Fukuzawa H."/>
            <person name="Gonzalez-Ballester D."/>
            <person name="Gonzalez-Halphen D."/>
            <person name="Hallmann A."/>
            <person name="Hanikenne M."/>
            <person name="Hippler M."/>
            <person name="Inwood W."/>
            <person name="Jabbari K."/>
            <person name="Kalanon M."/>
            <person name="Kuras R."/>
            <person name="Lefebvre P.A."/>
            <person name="Lemaire S.D."/>
            <person name="Lobanov A.V."/>
            <person name="Lohr M."/>
            <person name="Manuell A."/>
            <person name="Meier I."/>
            <person name="Mets L."/>
            <person name="Mittag M."/>
            <person name="Mittelmeier T."/>
            <person name="Moroney J.V."/>
            <person name="Moseley J."/>
            <person name="Napoli C."/>
            <person name="Nedelcu A.M."/>
            <person name="Niyogi K."/>
            <person name="Novoselov S.V."/>
            <person name="Paulsen I.T."/>
            <person name="Pazour G."/>
            <person name="Purton S."/>
            <person name="Ral J.P."/>
            <person name="Riano-Pachon D.M."/>
            <person name="Riekhof W."/>
            <person name="Rymarquis L."/>
            <person name="Schroda M."/>
            <person name="Stern D."/>
            <person name="Umen J."/>
            <person name="Willows R."/>
            <person name="Wilson N."/>
            <person name="Zimmer S.L."/>
            <person name="Allmer J."/>
            <person name="Balk J."/>
            <person name="Bisova K."/>
            <person name="Chen C.J."/>
            <person name="Elias M."/>
            <person name="Gendler K."/>
            <person name="Hauser C."/>
            <person name="Lamb M.R."/>
            <person name="Ledford H."/>
            <person name="Long J.C."/>
            <person name="Minagawa J."/>
            <person name="Page M.D."/>
            <person name="Pan J."/>
            <person name="Pootakham W."/>
            <person name="Roje S."/>
            <person name="Rose A."/>
            <person name="Stahlberg E."/>
            <person name="Terauchi A.M."/>
            <person name="Yang P."/>
            <person name="Ball S."/>
            <person name="Bowler C."/>
            <person name="Dieckmann C.L."/>
            <person name="Gladyshev V.N."/>
            <person name="Green P."/>
            <person name="Jorgensen R."/>
            <person name="Mayfield S."/>
            <person name="Mueller-Roeber B."/>
            <person name="Rajamani S."/>
            <person name="Sayre R.T."/>
            <person name="Brokstein P."/>
            <person name="Dubchak I."/>
            <person name="Goodstein D."/>
            <person name="Hornick L."/>
            <person name="Huang Y.W."/>
            <person name="Jhaveri J."/>
            <person name="Luo Y."/>
            <person name="Martinez D."/>
            <person name="Ngau W.C."/>
            <person name="Otillar B."/>
            <person name="Poliakov A."/>
            <person name="Porter A."/>
            <person name="Szajkowski L."/>
            <person name="Werner G."/>
            <person name="Zhou K."/>
            <person name="Grigoriev I.V."/>
            <person name="Rokhsar D.S."/>
            <person name="Grossman A.R."/>
        </authorList>
    </citation>
    <scope>NUCLEOTIDE SEQUENCE [LARGE SCALE GENOMIC DNA]</scope>
    <source>
        <strain evidence="3">CC-503</strain>
    </source>
</reference>
<protein>
    <submittedName>
        <fullName evidence="2">Uncharacterized protein</fullName>
    </submittedName>
</protein>
<dbReference type="EMBL" id="CM008964">
    <property type="protein sequence ID" value="PNW85169.1"/>
    <property type="molecule type" value="Genomic_DNA"/>
</dbReference>
<keyword evidence="3" id="KW-1185">Reference proteome</keyword>
<dbReference type="OrthoDB" id="554714at2759"/>